<keyword evidence="1" id="KW-0677">Repeat</keyword>
<evidence type="ECO:0000256" key="4">
    <source>
        <dbReference type="SAM" id="MobiDB-lite"/>
    </source>
</evidence>
<accession>A0ABQ6TKU9</accession>
<organism evidence="6 7">
    <name type="scientific">Oryzomonas sagensis</name>
    <dbReference type="NCBI Taxonomy" id="2603857"/>
    <lineage>
        <taxon>Bacteria</taxon>
        <taxon>Pseudomonadati</taxon>
        <taxon>Thermodesulfobacteriota</taxon>
        <taxon>Desulfuromonadia</taxon>
        <taxon>Geobacterales</taxon>
        <taxon>Geobacteraceae</taxon>
        <taxon>Oryzomonas</taxon>
    </lineage>
</organism>
<reference evidence="6 7" key="1">
    <citation type="journal article" date="2020" name="Microorganisms">
        <title>Description of Three Novel Members in the Family Geobacteraceae, Oryzomonas japonicum gen. nov., sp. nov., Oryzomonas sagensis sp. nov., and Oryzomonas ruber sp. nov.</title>
        <authorList>
            <person name="Xu Z."/>
            <person name="Masuda Y."/>
            <person name="Hayakawa C."/>
            <person name="Ushijima N."/>
            <person name="Kawano K."/>
            <person name="Shiratori Y."/>
            <person name="Senoo K."/>
            <person name="Itoh H."/>
        </authorList>
    </citation>
    <scope>NUCLEOTIDE SEQUENCE [LARGE SCALE GENOMIC DNA]</scope>
    <source>
        <strain evidence="6 7">Red100</strain>
    </source>
</reference>
<dbReference type="SUPFAM" id="SSF48452">
    <property type="entry name" value="TPR-like"/>
    <property type="match status" value="2"/>
</dbReference>
<evidence type="ECO:0000256" key="1">
    <source>
        <dbReference type="ARBA" id="ARBA00022737"/>
    </source>
</evidence>
<dbReference type="InterPro" id="IPR011990">
    <property type="entry name" value="TPR-like_helical_dom_sf"/>
</dbReference>
<feature type="domain" description="Bacterial transcriptional activator" evidence="5">
    <location>
        <begin position="185"/>
        <end position="270"/>
    </location>
</feature>
<feature type="repeat" description="TPR" evidence="3">
    <location>
        <begin position="5"/>
        <end position="38"/>
    </location>
</feature>
<dbReference type="RefSeq" id="WP_151157772.1">
    <property type="nucleotide sequence ID" value="NZ_VZRA01000005.1"/>
</dbReference>
<dbReference type="Pfam" id="PF13181">
    <property type="entry name" value="TPR_8"/>
    <property type="match status" value="1"/>
</dbReference>
<evidence type="ECO:0000313" key="6">
    <source>
        <dbReference type="EMBL" id="KAB0668814.1"/>
    </source>
</evidence>
<dbReference type="Pfam" id="PF03704">
    <property type="entry name" value="BTAD"/>
    <property type="match status" value="1"/>
</dbReference>
<evidence type="ECO:0000256" key="2">
    <source>
        <dbReference type="ARBA" id="ARBA00022803"/>
    </source>
</evidence>
<dbReference type="PROSITE" id="PS50005">
    <property type="entry name" value="TPR"/>
    <property type="match status" value="2"/>
</dbReference>
<comment type="caution">
    <text evidence="6">The sequence shown here is derived from an EMBL/GenBank/DDBJ whole genome shotgun (WGS) entry which is preliminary data.</text>
</comment>
<dbReference type="Pfam" id="PF14559">
    <property type="entry name" value="TPR_19"/>
    <property type="match status" value="1"/>
</dbReference>
<dbReference type="InterPro" id="IPR051012">
    <property type="entry name" value="CellSynth/LPSAsmb/PSIAsmb"/>
</dbReference>
<sequence length="603" mass="65888">MSSPKDKLIGDAQKYTQRGQLDKAVKAYVQVLSLEPSAINLRQKLAELLVKVGQPDAARTEYETIGKHYASNGFYLKAIAVHKQVQKLFPSDITTTLTLAGLNEKHGLVGNALAEYKLAYDYYERESNSAESLKVLEKMQHVDQQNANIKLKLAEAYFRAGKTEESYALFKQLALLLHERGDSGPFANLNTRIQQLFPGKTEFIVEVLANQLEEGNAAKALGGLQTLLKNNPRDKRVWELIVRAYRRLDQPHRLMPVYQHFLHYFPDEVSAKTGLIACHAEQKDIKGALGLLDRYEQEVASSGALDELVALYRKLAELDPINPRILEGLRRACEAVGMLDEAAHLASKIETLQKLSSHAVAPPAPVDVPAEGDWESGIEGGDAGVSMPDENELVAESAVDDSSGAGGGETLPDESEIEIEVDIDDFPFEDTATEKEETGAPDGWAEPFDDGAMTSPTPRSVRFGSSLDGSDAQSHYDLGVAFKEMGLYDEALNEFRQAAGDPARKIACGLLQATCLRERGELAAAQGILNALMTPELNLEDVCAVKYELALVLEAQGDDEGAAGLMAEIDAVNADFRDVHARLKNAGGSLEFSDEELQGFELK</sequence>
<proteinExistence type="predicted"/>
<protein>
    <submittedName>
        <fullName evidence="6">Tetratricopeptide repeat protein</fullName>
    </submittedName>
</protein>
<evidence type="ECO:0000259" key="5">
    <source>
        <dbReference type="Pfam" id="PF03704"/>
    </source>
</evidence>
<gene>
    <name evidence="6" type="ORF">F6V30_15000</name>
</gene>
<feature type="repeat" description="TPR" evidence="3">
    <location>
        <begin position="472"/>
        <end position="505"/>
    </location>
</feature>
<dbReference type="PANTHER" id="PTHR45586">
    <property type="entry name" value="TPR REPEAT-CONTAINING PROTEIN PA4667"/>
    <property type="match status" value="1"/>
</dbReference>
<name>A0ABQ6TKU9_9BACT</name>
<keyword evidence="7" id="KW-1185">Reference proteome</keyword>
<dbReference type="Proteomes" id="UP000798046">
    <property type="component" value="Unassembled WGS sequence"/>
</dbReference>
<feature type="region of interest" description="Disordered" evidence="4">
    <location>
        <begin position="397"/>
        <end position="418"/>
    </location>
</feature>
<evidence type="ECO:0000256" key="3">
    <source>
        <dbReference type="PROSITE-ProRule" id="PRU00339"/>
    </source>
</evidence>
<dbReference type="InterPro" id="IPR005158">
    <property type="entry name" value="BTAD"/>
</dbReference>
<dbReference type="Gene3D" id="1.25.40.10">
    <property type="entry name" value="Tetratricopeptide repeat domain"/>
    <property type="match status" value="4"/>
</dbReference>
<dbReference type="EMBL" id="VZRA01000005">
    <property type="protein sequence ID" value="KAB0668814.1"/>
    <property type="molecule type" value="Genomic_DNA"/>
</dbReference>
<dbReference type="PANTHER" id="PTHR45586:SF1">
    <property type="entry name" value="LIPOPOLYSACCHARIDE ASSEMBLY PROTEIN B"/>
    <property type="match status" value="1"/>
</dbReference>
<keyword evidence="2 3" id="KW-0802">TPR repeat</keyword>
<evidence type="ECO:0000313" key="7">
    <source>
        <dbReference type="Proteomes" id="UP000798046"/>
    </source>
</evidence>
<dbReference type="InterPro" id="IPR019734">
    <property type="entry name" value="TPR_rpt"/>
</dbReference>